<name>A0A0D8BJB6_9ACTN</name>
<dbReference type="PATRIC" id="fig|1502723.3.peg.6148"/>
<evidence type="ECO:0000256" key="9">
    <source>
        <dbReference type="ARBA" id="ARBA00023134"/>
    </source>
</evidence>
<dbReference type="GO" id="GO:0044206">
    <property type="term" value="P:UMP salvage"/>
    <property type="evidence" value="ECO:0007669"/>
    <property type="project" value="UniProtKB-UniPathway"/>
</dbReference>
<keyword evidence="8" id="KW-0547">Nucleotide-binding</keyword>
<dbReference type="UniPathway" id="UPA00574">
    <property type="reaction ID" value="UER00636"/>
</dbReference>
<evidence type="ECO:0000259" key="11">
    <source>
        <dbReference type="Pfam" id="PF14681"/>
    </source>
</evidence>
<dbReference type="EMBL" id="JYFN01000008">
    <property type="protein sequence ID" value="KJE24175.1"/>
    <property type="molecule type" value="Genomic_DNA"/>
</dbReference>
<dbReference type="InterPro" id="IPR005765">
    <property type="entry name" value="UPRT"/>
</dbReference>
<dbReference type="EC" id="2.4.2.9" evidence="4 10"/>
<dbReference type="Proteomes" id="UP000032545">
    <property type="component" value="Unassembled WGS sequence"/>
</dbReference>
<dbReference type="InterPro" id="IPR000836">
    <property type="entry name" value="PRTase_dom"/>
</dbReference>
<keyword evidence="5" id="KW-0021">Allosteric enzyme</keyword>
<dbReference type="Gene3D" id="3.40.50.2020">
    <property type="match status" value="1"/>
</dbReference>
<dbReference type="PANTHER" id="PTHR32315:SF4">
    <property type="entry name" value="URACIL PHOSPHORIBOSYLTRANSFERASE, CHLOROPLASTIC"/>
    <property type="match status" value="1"/>
</dbReference>
<dbReference type="SUPFAM" id="SSF53271">
    <property type="entry name" value="PRTase-like"/>
    <property type="match status" value="1"/>
</dbReference>
<dbReference type="PANTHER" id="PTHR32315">
    <property type="entry name" value="ADENINE PHOSPHORIBOSYLTRANSFERASE"/>
    <property type="match status" value="1"/>
</dbReference>
<evidence type="ECO:0000256" key="3">
    <source>
        <dbReference type="ARBA" id="ARBA00009516"/>
    </source>
</evidence>
<keyword evidence="6 12" id="KW-0328">Glycosyltransferase</keyword>
<dbReference type="GO" id="GO:0004845">
    <property type="term" value="F:uracil phosphoribosyltransferase activity"/>
    <property type="evidence" value="ECO:0007669"/>
    <property type="project" value="UniProtKB-UniRule"/>
</dbReference>
<keyword evidence="13" id="KW-1185">Reference proteome</keyword>
<evidence type="ECO:0000256" key="1">
    <source>
        <dbReference type="ARBA" id="ARBA00001946"/>
    </source>
</evidence>
<accession>A0A0D8BJB6</accession>
<evidence type="ECO:0000256" key="10">
    <source>
        <dbReference type="NCBIfam" id="TIGR01091"/>
    </source>
</evidence>
<proteinExistence type="inferred from homology"/>
<dbReference type="GO" id="GO:0006223">
    <property type="term" value="P:uracil salvage"/>
    <property type="evidence" value="ECO:0007669"/>
    <property type="project" value="InterPro"/>
</dbReference>
<evidence type="ECO:0000256" key="5">
    <source>
        <dbReference type="ARBA" id="ARBA00022533"/>
    </source>
</evidence>
<comment type="cofactor">
    <cofactor evidence="1">
        <name>Mg(2+)</name>
        <dbReference type="ChEBI" id="CHEBI:18420"/>
    </cofactor>
</comment>
<keyword evidence="9" id="KW-0342">GTP-binding</keyword>
<dbReference type="InterPro" id="IPR029057">
    <property type="entry name" value="PRTase-like"/>
</dbReference>
<comment type="pathway">
    <text evidence="2">Pyrimidine metabolism; UMP biosynthesis via salvage pathway; UMP from uracil: step 1/1.</text>
</comment>
<dbReference type="NCBIfam" id="NF001097">
    <property type="entry name" value="PRK00129.1"/>
    <property type="match status" value="1"/>
</dbReference>
<organism evidence="12 13">
    <name type="scientific">Frankia torreyi</name>
    <dbReference type="NCBI Taxonomy" id="1856"/>
    <lineage>
        <taxon>Bacteria</taxon>
        <taxon>Bacillati</taxon>
        <taxon>Actinomycetota</taxon>
        <taxon>Actinomycetes</taxon>
        <taxon>Frankiales</taxon>
        <taxon>Frankiaceae</taxon>
        <taxon>Frankia</taxon>
    </lineage>
</organism>
<dbReference type="OrthoDB" id="9781675at2"/>
<dbReference type="AlphaFoldDB" id="A0A0D8BJB6"/>
<protein>
    <recommendedName>
        <fullName evidence="4 10">Uracil phosphoribosyltransferase</fullName>
        <ecNumber evidence="4 10">2.4.2.9</ecNumber>
    </recommendedName>
</protein>
<evidence type="ECO:0000313" key="12">
    <source>
        <dbReference type="EMBL" id="KJE24175.1"/>
    </source>
</evidence>
<keyword evidence="7 12" id="KW-0808">Transferase</keyword>
<evidence type="ECO:0000313" key="13">
    <source>
        <dbReference type="Proteomes" id="UP000032545"/>
    </source>
</evidence>
<sequence length="212" mass="22167">MHLHVVDHPLAASSLTVLRDERTPRSRFRPTLHDLATMLVYEATRALPTMPVTVTTPLATTTGVRLAAEVVLAPVLRAGLGMLPAALDLLPDAHTAFIGLARDETTHRPAVYLEAVPADLTGRPVLLLDPMLATGGSALHCLRLLLDRGARGITVVAVVAAPEGLAALESGLPAAAAAELTVVTAAVDERLNDTAYIVPGLGDAGDRIYGEM</sequence>
<evidence type="ECO:0000256" key="4">
    <source>
        <dbReference type="ARBA" id="ARBA00011894"/>
    </source>
</evidence>
<dbReference type="GO" id="GO:0005525">
    <property type="term" value="F:GTP binding"/>
    <property type="evidence" value="ECO:0007669"/>
    <property type="project" value="UniProtKB-KW"/>
</dbReference>
<dbReference type="NCBIfam" id="TIGR01091">
    <property type="entry name" value="upp"/>
    <property type="match status" value="1"/>
</dbReference>
<feature type="domain" description="Phosphoribosyltransferase" evidence="11">
    <location>
        <begin position="5"/>
        <end position="210"/>
    </location>
</feature>
<dbReference type="FunFam" id="3.40.50.2020:FF:000023">
    <property type="entry name" value="Probable uracil phosphoribosyltransferase"/>
    <property type="match status" value="1"/>
</dbReference>
<comment type="similarity">
    <text evidence="3">Belongs to the UPRTase family.</text>
</comment>
<evidence type="ECO:0000256" key="2">
    <source>
        <dbReference type="ARBA" id="ARBA00005180"/>
    </source>
</evidence>
<evidence type="ECO:0000256" key="7">
    <source>
        <dbReference type="ARBA" id="ARBA00022679"/>
    </source>
</evidence>
<dbReference type="CDD" id="cd06223">
    <property type="entry name" value="PRTases_typeI"/>
    <property type="match status" value="1"/>
</dbReference>
<reference evidence="12 13" key="2">
    <citation type="journal article" date="2016" name="Genome Announc.">
        <title>Permanent Draft Genome Sequences for Two Variants of Frankia sp. Strain CpI1, the First Frankia Strain Isolated from Root Nodules of Comptonia peregrina.</title>
        <authorList>
            <person name="Oshone R."/>
            <person name="Hurst S.G.IV."/>
            <person name="Abebe-Akele F."/>
            <person name="Simpson S."/>
            <person name="Morris K."/>
            <person name="Thomas W.K."/>
            <person name="Tisa L.S."/>
        </authorList>
    </citation>
    <scope>NUCLEOTIDE SEQUENCE [LARGE SCALE GENOMIC DNA]</scope>
    <source>
        <strain evidence="13">CpI1-S</strain>
    </source>
</reference>
<dbReference type="RefSeq" id="WP_044884271.1">
    <property type="nucleotide sequence ID" value="NZ_JYFN01000008.1"/>
</dbReference>
<evidence type="ECO:0000256" key="6">
    <source>
        <dbReference type="ARBA" id="ARBA00022676"/>
    </source>
</evidence>
<comment type="caution">
    <text evidence="12">The sequence shown here is derived from an EMBL/GenBank/DDBJ whole genome shotgun (WGS) entry which is preliminary data.</text>
</comment>
<dbReference type="Pfam" id="PF14681">
    <property type="entry name" value="UPRTase"/>
    <property type="match status" value="1"/>
</dbReference>
<dbReference type="InterPro" id="IPR050054">
    <property type="entry name" value="UPRTase/APRTase"/>
</dbReference>
<gene>
    <name evidence="12" type="ORF">FF36_01578</name>
</gene>
<reference evidence="13" key="1">
    <citation type="submission" date="2015-02" db="EMBL/GenBank/DDBJ databases">
        <title>Draft Genome of Frankia sp. CpI1-S.</title>
        <authorList>
            <person name="Oshone R.T."/>
            <person name="Ngom M."/>
            <person name="Ghodhbane-Gtari F."/>
            <person name="Gtari M."/>
            <person name="Morris K."/>
            <person name="Thomas K."/>
            <person name="Sen A."/>
            <person name="Tisa L.S."/>
        </authorList>
    </citation>
    <scope>NUCLEOTIDE SEQUENCE [LARGE SCALE GENOMIC DNA]</scope>
    <source>
        <strain evidence="13">CpI1-S</strain>
    </source>
</reference>
<evidence type="ECO:0000256" key="8">
    <source>
        <dbReference type="ARBA" id="ARBA00022741"/>
    </source>
</evidence>